<evidence type="ECO:0000259" key="8">
    <source>
        <dbReference type="PROSITE" id="PS50887"/>
    </source>
</evidence>
<reference evidence="9 10" key="1">
    <citation type="submission" date="2018-01" db="EMBL/GenBank/DDBJ databases">
        <title>Draft genome of the type strain Pseudomonas oceani DSM 100277 isolated from the deep water in Okinawa trough, northwestern Pacific Ocean.</title>
        <authorList>
            <person name="Gomila M."/>
            <person name="Mulet M."/>
            <person name="Garcia-Valdes E."/>
            <person name="Lalucat J."/>
        </authorList>
    </citation>
    <scope>NUCLEOTIDE SEQUENCE [LARGE SCALE GENOMIC DNA]</scope>
    <source>
        <strain evidence="9 10">DSM 100277</strain>
    </source>
</reference>
<dbReference type="InterPro" id="IPR000700">
    <property type="entry name" value="PAS-assoc_C"/>
</dbReference>
<keyword evidence="10" id="KW-1185">Reference proteome</keyword>
<dbReference type="InterPro" id="IPR035965">
    <property type="entry name" value="PAS-like_dom_sf"/>
</dbReference>
<dbReference type="InterPro" id="IPR013767">
    <property type="entry name" value="PAS_fold"/>
</dbReference>
<feature type="transmembrane region" description="Helical" evidence="4">
    <location>
        <begin position="30"/>
        <end position="47"/>
    </location>
</feature>
<dbReference type="GO" id="GO:0071111">
    <property type="term" value="F:cyclic-guanylate-specific phosphodiesterase activity"/>
    <property type="evidence" value="ECO:0007669"/>
    <property type="project" value="UniProtKB-EC"/>
</dbReference>
<dbReference type="SMART" id="SM00267">
    <property type="entry name" value="GGDEF"/>
    <property type="match status" value="1"/>
</dbReference>
<dbReference type="Gene3D" id="3.30.70.270">
    <property type="match status" value="1"/>
</dbReference>
<dbReference type="SUPFAM" id="SSF141868">
    <property type="entry name" value="EAL domain-like"/>
    <property type="match status" value="1"/>
</dbReference>
<feature type="transmembrane region" description="Helical" evidence="4">
    <location>
        <begin position="174"/>
        <end position="193"/>
    </location>
</feature>
<dbReference type="CDD" id="cd01949">
    <property type="entry name" value="GGDEF"/>
    <property type="match status" value="1"/>
</dbReference>
<evidence type="ECO:0000313" key="10">
    <source>
        <dbReference type="Proteomes" id="UP000243451"/>
    </source>
</evidence>
<dbReference type="SMART" id="SM00091">
    <property type="entry name" value="PAS"/>
    <property type="match status" value="2"/>
</dbReference>
<evidence type="ECO:0000259" key="5">
    <source>
        <dbReference type="PROSITE" id="PS50112"/>
    </source>
</evidence>
<evidence type="ECO:0000256" key="2">
    <source>
        <dbReference type="ARBA" id="ARBA00022636"/>
    </source>
</evidence>
<dbReference type="PROSITE" id="PS50887">
    <property type="entry name" value="GGDEF"/>
    <property type="match status" value="1"/>
</dbReference>
<feature type="domain" description="EAL" evidence="7">
    <location>
        <begin position="690"/>
        <end position="944"/>
    </location>
</feature>
<gene>
    <name evidence="9" type="ORF">C1949_01230</name>
</gene>
<evidence type="ECO:0000259" key="7">
    <source>
        <dbReference type="PROSITE" id="PS50883"/>
    </source>
</evidence>
<name>A0A2P4F061_9GAMM</name>
<dbReference type="PANTHER" id="PTHR44757:SF2">
    <property type="entry name" value="BIOFILM ARCHITECTURE MAINTENANCE PROTEIN MBAA"/>
    <property type="match status" value="1"/>
</dbReference>
<dbReference type="SUPFAM" id="SSF55785">
    <property type="entry name" value="PYP-like sensor domain (PAS domain)"/>
    <property type="match status" value="2"/>
</dbReference>
<evidence type="ECO:0000256" key="1">
    <source>
        <dbReference type="ARBA" id="ARBA00012282"/>
    </source>
</evidence>
<dbReference type="EMBL" id="PPSK01000001">
    <property type="protein sequence ID" value="POB06390.1"/>
    <property type="molecule type" value="Genomic_DNA"/>
</dbReference>
<keyword evidence="4" id="KW-0812">Transmembrane</keyword>
<dbReference type="PANTHER" id="PTHR44757">
    <property type="entry name" value="DIGUANYLATE CYCLASE DGCP"/>
    <property type="match status" value="1"/>
</dbReference>
<dbReference type="SMART" id="SM00052">
    <property type="entry name" value="EAL"/>
    <property type="match status" value="1"/>
</dbReference>
<protein>
    <recommendedName>
        <fullName evidence="1">cyclic-guanylate-specific phosphodiesterase</fullName>
        <ecNumber evidence="1">3.1.4.52</ecNumber>
    </recommendedName>
</protein>
<dbReference type="PROSITE" id="PS50883">
    <property type="entry name" value="EAL"/>
    <property type="match status" value="1"/>
</dbReference>
<dbReference type="GO" id="GO:0006355">
    <property type="term" value="P:regulation of DNA-templated transcription"/>
    <property type="evidence" value="ECO:0007669"/>
    <property type="project" value="InterPro"/>
</dbReference>
<dbReference type="InterPro" id="IPR013655">
    <property type="entry name" value="PAS_fold_3"/>
</dbReference>
<feature type="domain" description="PAC" evidence="6">
    <location>
        <begin position="464"/>
        <end position="516"/>
    </location>
</feature>
<dbReference type="InterPro" id="IPR000014">
    <property type="entry name" value="PAS"/>
</dbReference>
<evidence type="ECO:0000259" key="6">
    <source>
        <dbReference type="PROSITE" id="PS50113"/>
    </source>
</evidence>
<evidence type="ECO:0000256" key="3">
    <source>
        <dbReference type="SAM" id="Coils"/>
    </source>
</evidence>
<feature type="coiled-coil region" evidence="3">
    <location>
        <begin position="207"/>
        <end position="237"/>
    </location>
</feature>
<dbReference type="InterPro" id="IPR043128">
    <property type="entry name" value="Rev_trsase/Diguanyl_cyclase"/>
</dbReference>
<dbReference type="EC" id="3.1.4.52" evidence="1"/>
<evidence type="ECO:0000256" key="4">
    <source>
        <dbReference type="SAM" id="Phobius"/>
    </source>
</evidence>
<dbReference type="CDD" id="cd00130">
    <property type="entry name" value="PAS"/>
    <property type="match status" value="2"/>
</dbReference>
<dbReference type="InterPro" id="IPR001633">
    <property type="entry name" value="EAL_dom"/>
</dbReference>
<dbReference type="FunFam" id="3.20.20.450:FF:000001">
    <property type="entry name" value="Cyclic di-GMP phosphodiesterase yahA"/>
    <property type="match status" value="1"/>
</dbReference>
<dbReference type="InterPro" id="IPR052155">
    <property type="entry name" value="Biofilm_reg_signaling"/>
</dbReference>
<dbReference type="PROSITE" id="PS50113">
    <property type="entry name" value="PAC"/>
    <property type="match status" value="2"/>
</dbReference>
<comment type="caution">
    <text evidence="9">The sequence shown here is derived from an EMBL/GenBank/DDBJ whole genome shotgun (WGS) entry which is preliminary data.</text>
</comment>
<dbReference type="Gene3D" id="3.30.450.20">
    <property type="entry name" value="PAS domain"/>
    <property type="match status" value="2"/>
</dbReference>
<keyword evidence="4" id="KW-0472">Membrane</keyword>
<keyword evidence="4" id="KW-1133">Transmembrane helix</keyword>
<dbReference type="Pfam" id="PF00990">
    <property type="entry name" value="GGDEF"/>
    <property type="match status" value="1"/>
</dbReference>
<feature type="transmembrane region" description="Helical" evidence="4">
    <location>
        <begin position="117"/>
        <end position="138"/>
    </location>
</feature>
<dbReference type="Pfam" id="PF00563">
    <property type="entry name" value="EAL"/>
    <property type="match status" value="1"/>
</dbReference>
<sequence>MTGSRAAFSPISQSDLRLPQMDQLYARSRLPQWLLLFTALLVTPLVWNQASAFHLFSWLGALALLAVLRQMLVRRYWQTPSQDRLRRRWSFFFHLGNLASGLCLSWVYIALTPLDNFAQQALTYSIAGGVSLCVGVLYATRFSAFISFLLPAWLPPLAWLLHDGSASSKGWATMGMLLFFFIVLTAVLIHRIMRQAMISNLRNESLLANLGSAHQRTEELNQQLTREIMQRRQAEQSLRDSHIALEERVRQRTAELEAATHNLRASEAQLSLAMEASQLGLWDWDLTTDKVYHSRLKPLFGMPEDAVPSMLEDLRPLVHPADLTMVRKTLVQHMKNKTHAYRMEYRVRHADGHWLWVEDSGRAVERDASGRVLRMIGTRRDISARKLQDEQAQLSATVFEASSEGIFILSPTLDILAVNQAYSVITGLQQQDAVGRNMLELSGSDELRQQFLHLQSMLNNKDRWQGEMTARRRSGESFPIWLQVTVVRNPAAQITHYVGFFADLTTHRQTEEQLQYLTNYDPLTQLANRRRFSENLQEATARARQSDSQLALLHIDLDRFKHINVTLGHAVADALLQEVAHRLSALLGDEHGLARLSADEFVVIVEHANCSETLGTLADHILERLREPMLIADHELVVTASIGISLFPATARDSLQLITQANQAMQHAKHLGGNRLQFYTPQLRAYSLDRLQLENQLRKAIEEQQLIVYFQPKLHLASDCIRSAEALVRWQHPTRGLIMPGEFISIAEETGLIVALGEQVLNAACAQASHWCHHGPASVIVSVNLSVQQLRQEGFASRVRQTLQRHNLPARLLELELTESMLAEHSEAIVDNINELQALGVSLSVDDFGTGYSSLAYLKRFPISTLKIDRAFIAALNDAPGDDAIVRAVIAMAHSLSLQVVAEGVETEAQLQFLKENGCDDVQGYLISRPINAEAFSALLEQNQPPRDLLDTLGR</sequence>
<accession>A0A2P4F061</accession>
<dbReference type="Pfam" id="PF00989">
    <property type="entry name" value="PAS"/>
    <property type="match status" value="1"/>
</dbReference>
<dbReference type="SMART" id="SM00086">
    <property type="entry name" value="PAC"/>
    <property type="match status" value="2"/>
</dbReference>
<organism evidence="9 10">
    <name type="scientific">Halopseudomonas oceani</name>
    <dbReference type="NCBI Taxonomy" id="1708783"/>
    <lineage>
        <taxon>Bacteria</taxon>
        <taxon>Pseudomonadati</taxon>
        <taxon>Pseudomonadota</taxon>
        <taxon>Gammaproteobacteria</taxon>
        <taxon>Pseudomonadales</taxon>
        <taxon>Pseudomonadaceae</taxon>
        <taxon>Halopseudomonas</taxon>
    </lineage>
</organism>
<dbReference type="InterPro" id="IPR035919">
    <property type="entry name" value="EAL_sf"/>
</dbReference>
<evidence type="ECO:0000313" key="9">
    <source>
        <dbReference type="EMBL" id="POB06390.1"/>
    </source>
</evidence>
<dbReference type="InterPro" id="IPR029787">
    <property type="entry name" value="Nucleotide_cyclase"/>
</dbReference>
<dbReference type="RefSeq" id="WP_104736645.1">
    <property type="nucleotide sequence ID" value="NZ_BMHR01000002.1"/>
</dbReference>
<dbReference type="NCBIfam" id="TIGR00229">
    <property type="entry name" value="sensory_box"/>
    <property type="match status" value="2"/>
</dbReference>
<dbReference type="OrthoDB" id="9804951at2"/>
<feature type="domain" description="PAS" evidence="5">
    <location>
        <begin position="391"/>
        <end position="461"/>
    </location>
</feature>
<keyword evidence="3" id="KW-0175">Coiled coil</keyword>
<feature type="transmembrane region" description="Helical" evidence="4">
    <location>
        <begin position="53"/>
        <end position="72"/>
    </location>
</feature>
<keyword evidence="2" id="KW-0973">c-di-GMP</keyword>
<dbReference type="PROSITE" id="PS50112">
    <property type="entry name" value="PAS"/>
    <property type="match status" value="1"/>
</dbReference>
<proteinExistence type="predicted"/>
<dbReference type="CDD" id="cd01948">
    <property type="entry name" value="EAL"/>
    <property type="match status" value="1"/>
</dbReference>
<dbReference type="InterPro" id="IPR001610">
    <property type="entry name" value="PAC"/>
</dbReference>
<dbReference type="Gene3D" id="3.20.20.450">
    <property type="entry name" value="EAL domain"/>
    <property type="match status" value="1"/>
</dbReference>
<dbReference type="InterPro" id="IPR000160">
    <property type="entry name" value="GGDEF_dom"/>
</dbReference>
<feature type="domain" description="GGDEF" evidence="8">
    <location>
        <begin position="548"/>
        <end position="681"/>
    </location>
</feature>
<dbReference type="SUPFAM" id="SSF55073">
    <property type="entry name" value="Nucleotide cyclase"/>
    <property type="match status" value="1"/>
</dbReference>
<dbReference type="Proteomes" id="UP000243451">
    <property type="component" value="Unassembled WGS sequence"/>
</dbReference>
<dbReference type="NCBIfam" id="TIGR00254">
    <property type="entry name" value="GGDEF"/>
    <property type="match status" value="1"/>
</dbReference>
<dbReference type="Pfam" id="PF08447">
    <property type="entry name" value="PAS_3"/>
    <property type="match status" value="1"/>
</dbReference>
<dbReference type="AlphaFoldDB" id="A0A2P4F061"/>
<feature type="domain" description="PAC" evidence="6">
    <location>
        <begin position="341"/>
        <end position="394"/>
    </location>
</feature>
<feature type="transmembrane region" description="Helical" evidence="4">
    <location>
        <begin position="92"/>
        <end position="111"/>
    </location>
</feature>